<organism evidence="2 3">
    <name type="scientific">Streptomyces clavuligerus</name>
    <dbReference type="NCBI Taxonomy" id="1901"/>
    <lineage>
        <taxon>Bacteria</taxon>
        <taxon>Bacillati</taxon>
        <taxon>Actinomycetota</taxon>
        <taxon>Actinomycetes</taxon>
        <taxon>Kitasatosporales</taxon>
        <taxon>Streptomycetaceae</taxon>
        <taxon>Streptomyces</taxon>
    </lineage>
</organism>
<feature type="region of interest" description="Disordered" evidence="1">
    <location>
        <begin position="63"/>
        <end position="83"/>
    </location>
</feature>
<dbReference type="Proteomes" id="UP000002357">
    <property type="component" value="Chromosome"/>
</dbReference>
<dbReference type="AlphaFoldDB" id="E2Q0J9"/>
<accession>E2Q0J9</accession>
<evidence type="ECO:0000256" key="1">
    <source>
        <dbReference type="SAM" id="MobiDB-lite"/>
    </source>
</evidence>
<evidence type="ECO:0000313" key="2">
    <source>
        <dbReference type="EMBL" id="EFG10542.1"/>
    </source>
</evidence>
<dbReference type="EMBL" id="CM000913">
    <property type="protein sequence ID" value="EFG10542.1"/>
    <property type="molecule type" value="Genomic_DNA"/>
</dbReference>
<feature type="non-terminal residue" evidence="2">
    <location>
        <position position="1"/>
    </location>
</feature>
<name>E2Q0J9_STRCL</name>
<keyword evidence="3" id="KW-1185">Reference proteome</keyword>
<reference evidence="2 3" key="1">
    <citation type="journal article" date="2010" name="Genome Biol. Evol.">
        <title>The sequence of a 1.8-mb bacterial linear plasmid reveals a rich evolutionary reservoir of secondary metabolic pathways.</title>
        <authorList>
            <person name="Medema M.H."/>
            <person name="Trefzer A."/>
            <person name="Kovalchuk A."/>
            <person name="van den Berg M."/>
            <person name="Mueller U."/>
            <person name="Heijne W."/>
            <person name="Wu L."/>
            <person name="Alam M.T."/>
            <person name="Ronning C.M."/>
            <person name="Nierman W.C."/>
            <person name="Bovenberg R.A.L."/>
            <person name="Breitling R."/>
            <person name="Takano E."/>
        </authorList>
    </citation>
    <scope>NUCLEOTIDE SEQUENCE [LARGE SCALE GENOMIC DNA]</scope>
    <source>
        <strain evidence="3">ATCC 27064 / DSM 738 / JCM 4710 / NBRC 13307 / NCIMB 12785 / NRRL 3585 / VKM Ac-602</strain>
    </source>
</reference>
<proteinExistence type="predicted"/>
<feature type="compositionally biased region" description="Basic and acidic residues" evidence="1">
    <location>
        <begin position="73"/>
        <end position="83"/>
    </location>
</feature>
<gene>
    <name evidence="2" type="ORF">SCLAV_5475</name>
</gene>
<evidence type="ECO:0000313" key="3">
    <source>
        <dbReference type="Proteomes" id="UP000002357"/>
    </source>
</evidence>
<protein>
    <submittedName>
        <fullName evidence="2">Uncharacterized protein</fullName>
    </submittedName>
</protein>
<sequence length="83" mass="8958">TRPCSASLGAVPCRRPLPCYSNSASSAASWIRWAVGRTGFQVRLWGWSVAGRGVGRSVRRRRGGMVASGRGPVADRRGACWVR</sequence>